<accession>A0A0K1PK89</accession>
<dbReference type="AlphaFoldDB" id="A0A0K1PK89"/>
<name>A0A0K1PK89_9BACT</name>
<dbReference type="EMBL" id="CP012333">
    <property type="protein sequence ID" value="AKU93806.1"/>
    <property type="molecule type" value="Genomic_DNA"/>
</dbReference>
<dbReference type="OrthoDB" id="5514508at2"/>
<dbReference type="Proteomes" id="UP000064967">
    <property type="component" value="Chromosome"/>
</dbReference>
<sequence>MIDPPRLLDGASDLERAILESALDDEPSVERRKRVVAGVGVAAAAVAVTSLGSRFASWKLVVGAVSIAAACAVAGIAHSYRADVEVAVASRRIEAPAVESAPPKRALEQPPAPVEEPAPVLVQAPVQTVPARPTVAHPATAPEPSAPSISREILLIDRARTAKAKGHATEALAALDEYERDWPHGALAVEAEVLRIEALAAAGDEKTADEKARAFVDAHPRSPYETRVRAYVKNP</sequence>
<dbReference type="STRING" id="1391654.AKJ09_00470"/>
<gene>
    <name evidence="1" type="ORF">AKJ09_00470</name>
</gene>
<dbReference type="KEGG" id="llu:AKJ09_00470"/>
<dbReference type="RefSeq" id="WP_146645502.1">
    <property type="nucleotide sequence ID" value="NZ_CP012333.1"/>
</dbReference>
<keyword evidence="2" id="KW-1185">Reference proteome</keyword>
<proteinExistence type="predicted"/>
<evidence type="ECO:0000313" key="2">
    <source>
        <dbReference type="Proteomes" id="UP000064967"/>
    </source>
</evidence>
<reference evidence="1 2" key="1">
    <citation type="submission" date="2015-08" db="EMBL/GenBank/DDBJ databases">
        <authorList>
            <person name="Babu N.S."/>
            <person name="Beckwith C.J."/>
            <person name="Beseler K.G."/>
            <person name="Brison A."/>
            <person name="Carone J.V."/>
            <person name="Caskin T.P."/>
            <person name="Diamond M."/>
            <person name="Durham M.E."/>
            <person name="Foxe J.M."/>
            <person name="Go M."/>
            <person name="Henderson B.A."/>
            <person name="Jones I.B."/>
            <person name="McGettigan J.A."/>
            <person name="Micheletti S.J."/>
            <person name="Nasrallah M.E."/>
            <person name="Ortiz D."/>
            <person name="Piller C.R."/>
            <person name="Privatt S.R."/>
            <person name="Schneider S.L."/>
            <person name="Sharp S."/>
            <person name="Smith T.C."/>
            <person name="Stanton J.D."/>
            <person name="Ullery H.E."/>
            <person name="Wilson R.J."/>
            <person name="Serrano M.G."/>
            <person name="Buck G."/>
            <person name="Lee V."/>
            <person name="Wang Y."/>
            <person name="Carvalho R."/>
            <person name="Voegtly L."/>
            <person name="Shi R."/>
            <person name="Duckworth R."/>
            <person name="Johnson A."/>
            <person name="Loviza R."/>
            <person name="Walstead R."/>
            <person name="Shah Z."/>
            <person name="Kiflezghi M."/>
            <person name="Wade K."/>
            <person name="Ball S.L."/>
            <person name="Bradley K.W."/>
            <person name="Asai D.J."/>
            <person name="Bowman C.A."/>
            <person name="Russell D.A."/>
            <person name="Pope W.H."/>
            <person name="Jacobs-Sera D."/>
            <person name="Hendrix R.W."/>
            <person name="Hatfull G.F."/>
        </authorList>
    </citation>
    <scope>NUCLEOTIDE SEQUENCE [LARGE SCALE GENOMIC DNA]</scope>
    <source>
        <strain evidence="1 2">DSM 27648</strain>
    </source>
</reference>
<dbReference type="Gene3D" id="1.25.40.10">
    <property type="entry name" value="Tetratricopeptide repeat domain"/>
    <property type="match status" value="1"/>
</dbReference>
<protein>
    <recommendedName>
        <fullName evidence="3">Outer membrane lipoprotein BamD-like domain-containing protein</fullName>
    </recommendedName>
</protein>
<organism evidence="1 2">
    <name type="scientific">Labilithrix luteola</name>
    <dbReference type="NCBI Taxonomy" id="1391654"/>
    <lineage>
        <taxon>Bacteria</taxon>
        <taxon>Pseudomonadati</taxon>
        <taxon>Myxococcota</taxon>
        <taxon>Polyangia</taxon>
        <taxon>Polyangiales</taxon>
        <taxon>Labilitrichaceae</taxon>
        <taxon>Labilithrix</taxon>
    </lineage>
</organism>
<evidence type="ECO:0000313" key="1">
    <source>
        <dbReference type="EMBL" id="AKU93806.1"/>
    </source>
</evidence>
<dbReference type="InterPro" id="IPR011990">
    <property type="entry name" value="TPR-like_helical_dom_sf"/>
</dbReference>
<evidence type="ECO:0008006" key="3">
    <source>
        <dbReference type="Google" id="ProtNLM"/>
    </source>
</evidence>